<comment type="caution">
    <text evidence="7">The sequence shown here is derived from an EMBL/GenBank/DDBJ whole genome shotgun (WGS) entry which is preliminary data.</text>
</comment>
<evidence type="ECO:0000313" key="7">
    <source>
        <dbReference type="EMBL" id="NDW16511.1"/>
    </source>
</evidence>
<dbReference type="Proteomes" id="UP000471381">
    <property type="component" value="Unassembled WGS sequence"/>
</dbReference>
<name>A0A6N9TH98_9ALTE</name>
<dbReference type="GO" id="GO:0016020">
    <property type="term" value="C:membrane"/>
    <property type="evidence" value="ECO:0007669"/>
    <property type="project" value="InterPro"/>
</dbReference>
<keyword evidence="4" id="KW-0472">Membrane</keyword>
<keyword evidence="6 7" id="KW-0449">Lipoprotein</keyword>
<evidence type="ECO:0000256" key="3">
    <source>
        <dbReference type="ARBA" id="ARBA00022729"/>
    </source>
</evidence>
<evidence type="ECO:0000256" key="4">
    <source>
        <dbReference type="ARBA" id="ARBA00023136"/>
    </source>
</evidence>
<dbReference type="EMBL" id="JAAAWO010000010">
    <property type="protein sequence ID" value="NDW16511.1"/>
    <property type="molecule type" value="Genomic_DNA"/>
</dbReference>
<accession>A0A6N9TH98</accession>
<comment type="similarity">
    <text evidence="1">Belongs to the EcnA/EcnB lipoprotein family.</text>
</comment>
<reference evidence="7 8" key="1">
    <citation type="submission" date="2020-01" db="EMBL/GenBank/DDBJ databases">
        <title>Genomes of bacteria type strains.</title>
        <authorList>
            <person name="Chen J."/>
            <person name="Zhu S."/>
            <person name="Yang J."/>
        </authorList>
    </citation>
    <scope>NUCLEOTIDE SEQUENCE [LARGE SCALE GENOMIC DNA]</scope>
    <source>
        <strain evidence="7 8">LMG 24078</strain>
    </source>
</reference>
<keyword evidence="3" id="KW-0732">Signal</keyword>
<dbReference type="PROSITE" id="PS51257">
    <property type="entry name" value="PROKAR_LIPOPROTEIN"/>
    <property type="match status" value="1"/>
</dbReference>
<organism evidence="7 8">
    <name type="scientific">Alteromonas genovensis</name>
    <dbReference type="NCBI Taxonomy" id="471225"/>
    <lineage>
        <taxon>Bacteria</taxon>
        <taxon>Pseudomonadati</taxon>
        <taxon>Pseudomonadota</taxon>
        <taxon>Gammaproteobacteria</taxon>
        <taxon>Alteromonadales</taxon>
        <taxon>Alteromonadaceae</taxon>
        <taxon>Alteromonas/Salinimonas group</taxon>
        <taxon>Alteromonas</taxon>
    </lineage>
</organism>
<dbReference type="GO" id="GO:0009636">
    <property type="term" value="P:response to toxic substance"/>
    <property type="evidence" value="ECO:0007669"/>
    <property type="project" value="InterPro"/>
</dbReference>
<evidence type="ECO:0000256" key="2">
    <source>
        <dbReference type="ARBA" id="ARBA00022475"/>
    </source>
</evidence>
<evidence type="ECO:0000256" key="5">
    <source>
        <dbReference type="ARBA" id="ARBA00023139"/>
    </source>
</evidence>
<dbReference type="RefSeq" id="WP_081926709.1">
    <property type="nucleotide sequence ID" value="NZ_JAAAWO010000010.1"/>
</dbReference>
<dbReference type="InterPro" id="IPR012556">
    <property type="entry name" value="Entericidin"/>
</dbReference>
<evidence type="ECO:0000256" key="1">
    <source>
        <dbReference type="ARBA" id="ARBA00010296"/>
    </source>
</evidence>
<keyword evidence="5" id="KW-0564">Palmitate</keyword>
<keyword evidence="8" id="KW-1185">Reference proteome</keyword>
<keyword evidence="2" id="KW-1003">Cell membrane</keyword>
<proteinExistence type="inferred from homology"/>
<dbReference type="AlphaFoldDB" id="A0A6N9TH98"/>
<evidence type="ECO:0000256" key="6">
    <source>
        <dbReference type="ARBA" id="ARBA00023288"/>
    </source>
</evidence>
<protein>
    <submittedName>
        <fullName evidence="7">Entericidin A/B family lipoprotein</fullName>
    </submittedName>
</protein>
<gene>
    <name evidence="7" type="ORF">GTQ48_13415</name>
</gene>
<sequence>MNKLIESKILRTAFFALVMGASIGGCATVEGAGEDIESAGDAIEDAADDAS</sequence>
<evidence type="ECO:0000313" key="8">
    <source>
        <dbReference type="Proteomes" id="UP000471381"/>
    </source>
</evidence>
<dbReference type="Pfam" id="PF08085">
    <property type="entry name" value="Entericidin"/>
    <property type="match status" value="1"/>
</dbReference>